<feature type="compositionally biased region" description="Basic and acidic residues" evidence="1">
    <location>
        <begin position="44"/>
        <end position="53"/>
    </location>
</feature>
<proteinExistence type="predicted"/>
<organism evidence="3 4">
    <name type="scientific">Venturia inaequalis</name>
    <name type="common">Apple scab fungus</name>
    <dbReference type="NCBI Taxonomy" id="5025"/>
    <lineage>
        <taxon>Eukaryota</taxon>
        <taxon>Fungi</taxon>
        <taxon>Dikarya</taxon>
        <taxon>Ascomycota</taxon>
        <taxon>Pezizomycotina</taxon>
        <taxon>Dothideomycetes</taxon>
        <taxon>Pleosporomycetidae</taxon>
        <taxon>Venturiales</taxon>
        <taxon>Venturiaceae</taxon>
        <taxon>Venturia</taxon>
    </lineage>
</organism>
<keyword evidence="4" id="KW-1185">Reference proteome</keyword>
<keyword evidence="2" id="KW-0732">Signal</keyword>
<comment type="caution">
    <text evidence="3">The sequence shown here is derived from an EMBL/GenBank/DDBJ whole genome shotgun (WGS) entry which is preliminary data.</text>
</comment>
<evidence type="ECO:0000313" key="4">
    <source>
        <dbReference type="Proteomes" id="UP000490939"/>
    </source>
</evidence>
<protein>
    <submittedName>
        <fullName evidence="3">Uncharacterized protein</fullName>
    </submittedName>
</protein>
<name>A0A8H3VL71_VENIN</name>
<feature type="signal peptide" evidence="2">
    <location>
        <begin position="1"/>
        <end position="18"/>
    </location>
</feature>
<evidence type="ECO:0000256" key="1">
    <source>
        <dbReference type="SAM" id="MobiDB-lite"/>
    </source>
</evidence>
<feature type="region of interest" description="Disordered" evidence="1">
    <location>
        <begin position="21"/>
        <end position="62"/>
    </location>
</feature>
<accession>A0A8H3VL71</accession>
<dbReference type="AlphaFoldDB" id="A0A8H3VL71"/>
<dbReference type="EMBL" id="WNWR01000104">
    <property type="protein sequence ID" value="KAE9991214.1"/>
    <property type="molecule type" value="Genomic_DNA"/>
</dbReference>
<evidence type="ECO:0000256" key="2">
    <source>
        <dbReference type="SAM" id="SignalP"/>
    </source>
</evidence>
<gene>
    <name evidence="3" type="ORF">EG327_000269</name>
</gene>
<evidence type="ECO:0000313" key="3">
    <source>
        <dbReference type="EMBL" id="KAE9991214.1"/>
    </source>
</evidence>
<feature type="chain" id="PRO_5034670208" evidence="2">
    <location>
        <begin position="19"/>
        <end position="96"/>
    </location>
</feature>
<dbReference type="Proteomes" id="UP000490939">
    <property type="component" value="Unassembled WGS sequence"/>
</dbReference>
<sequence length="96" mass="10972">MKFSIAAFVLALATASTAVPNVTEHDETRRPPCNFTLQCGQPEPHGRRQEPRQPNETGHSLPMSMLIPETWRGWEMWVRPHLLEAVRQGWMLPLSL</sequence>
<reference evidence="3 4" key="1">
    <citation type="submission" date="2019-07" db="EMBL/GenBank/DDBJ databases">
        <title>Venturia inaequalis Genome Resource.</title>
        <authorList>
            <person name="Lichtner F.J."/>
        </authorList>
    </citation>
    <scope>NUCLEOTIDE SEQUENCE [LARGE SCALE GENOMIC DNA]</scope>
    <source>
        <strain evidence="3 4">DMI_063113</strain>
    </source>
</reference>